<evidence type="ECO:0000313" key="3">
    <source>
        <dbReference type="Proteomes" id="UP000008237"/>
    </source>
</evidence>
<dbReference type="InterPro" id="IPR005135">
    <property type="entry name" value="Endo/exonuclease/phosphatase"/>
</dbReference>
<dbReference type="InParanoid" id="E2C469"/>
<dbReference type="Pfam" id="PF14529">
    <property type="entry name" value="Exo_endo_phos_2"/>
    <property type="match status" value="1"/>
</dbReference>
<keyword evidence="3" id="KW-1185">Reference proteome</keyword>
<evidence type="ECO:0000313" key="2">
    <source>
        <dbReference type="EMBL" id="EFN77261.1"/>
    </source>
</evidence>
<dbReference type="InterPro" id="IPR036691">
    <property type="entry name" value="Endo/exonu/phosph_ase_sf"/>
</dbReference>
<sequence>INDLIVLLNSFESLPEFICFSETWLSDSDIFNIPNFQLVTHNRNSMGGGSTIACRSDIKFSFFKDALERLCYKYNINCCSIRFSVNNSQLVLVSFYNPPNNNLFDSSCNKNGWEEILTCFDNCDKVIITGDFNYKHPL</sequence>
<dbReference type="Proteomes" id="UP000008237">
    <property type="component" value="Unassembled WGS sequence"/>
</dbReference>
<feature type="non-terminal residue" evidence="2">
    <location>
        <position position="1"/>
    </location>
</feature>
<organism evidence="3">
    <name type="scientific">Harpegnathos saltator</name>
    <name type="common">Jerdon's jumping ant</name>
    <dbReference type="NCBI Taxonomy" id="610380"/>
    <lineage>
        <taxon>Eukaryota</taxon>
        <taxon>Metazoa</taxon>
        <taxon>Ecdysozoa</taxon>
        <taxon>Arthropoda</taxon>
        <taxon>Hexapoda</taxon>
        <taxon>Insecta</taxon>
        <taxon>Pterygota</taxon>
        <taxon>Neoptera</taxon>
        <taxon>Endopterygota</taxon>
        <taxon>Hymenoptera</taxon>
        <taxon>Apocrita</taxon>
        <taxon>Aculeata</taxon>
        <taxon>Formicoidea</taxon>
        <taxon>Formicidae</taxon>
        <taxon>Ponerinae</taxon>
        <taxon>Ponerini</taxon>
        <taxon>Harpegnathos</taxon>
    </lineage>
</organism>
<protein>
    <recommendedName>
        <fullName evidence="1">Endonuclease/exonuclease/phosphatase domain-containing protein</fullName>
    </recommendedName>
</protein>
<reference evidence="2 3" key="1">
    <citation type="journal article" date="2010" name="Science">
        <title>Genomic comparison of the ants Camponotus floridanus and Harpegnathos saltator.</title>
        <authorList>
            <person name="Bonasio R."/>
            <person name="Zhang G."/>
            <person name="Ye C."/>
            <person name="Mutti N.S."/>
            <person name="Fang X."/>
            <person name="Qin N."/>
            <person name="Donahue G."/>
            <person name="Yang P."/>
            <person name="Li Q."/>
            <person name="Li C."/>
            <person name="Zhang P."/>
            <person name="Huang Z."/>
            <person name="Berger S.L."/>
            <person name="Reinberg D."/>
            <person name="Wang J."/>
            <person name="Liebig J."/>
        </authorList>
    </citation>
    <scope>NUCLEOTIDE SEQUENCE [LARGE SCALE GENOMIC DNA]</scope>
    <source>
        <strain evidence="2 3">R22 G/1</strain>
    </source>
</reference>
<gene>
    <name evidence="2" type="ORF">EAI_02878</name>
</gene>
<dbReference type="Gene3D" id="3.60.10.10">
    <property type="entry name" value="Endonuclease/exonuclease/phosphatase"/>
    <property type="match status" value="1"/>
</dbReference>
<feature type="domain" description="Endonuclease/exonuclease/phosphatase" evidence="1">
    <location>
        <begin position="91"/>
        <end position="138"/>
    </location>
</feature>
<dbReference type="GO" id="GO:0003824">
    <property type="term" value="F:catalytic activity"/>
    <property type="evidence" value="ECO:0007669"/>
    <property type="project" value="InterPro"/>
</dbReference>
<feature type="non-terminal residue" evidence="2">
    <location>
        <position position="138"/>
    </location>
</feature>
<dbReference type="EMBL" id="GL452418">
    <property type="protein sequence ID" value="EFN77261.1"/>
    <property type="molecule type" value="Genomic_DNA"/>
</dbReference>
<evidence type="ECO:0000259" key="1">
    <source>
        <dbReference type="Pfam" id="PF14529"/>
    </source>
</evidence>
<dbReference type="AlphaFoldDB" id="E2C469"/>
<name>E2C469_HARSA</name>
<dbReference type="SUPFAM" id="SSF56219">
    <property type="entry name" value="DNase I-like"/>
    <property type="match status" value="1"/>
</dbReference>
<accession>E2C469</accession>
<proteinExistence type="predicted"/>